<organism evidence="2">
    <name type="scientific">Melampsora larici-populina (strain 98AG31 / pathotype 3-4-7)</name>
    <name type="common">Poplar leaf rust fungus</name>
    <dbReference type="NCBI Taxonomy" id="747676"/>
    <lineage>
        <taxon>Eukaryota</taxon>
        <taxon>Fungi</taxon>
        <taxon>Dikarya</taxon>
        <taxon>Basidiomycota</taxon>
        <taxon>Pucciniomycotina</taxon>
        <taxon>Pucciniomycetes</taxon>
        <taxon>Pucciniales</taxon>
        <taxon>Melampsoraceae</taxon>
        <taxon>Melampsora</taxon>
    </lineage>
</organism>
<protein>
    <submittedName>
        <fullName evidence="1">Uncharacterized protein</fullName>
    </submittedName>
</protein>
<dbReference type="AlphaFoldDB" id="F4RGR8"/>
<dbReference type="VEuPathDB" id="FungiDB:MELLADRAFT_105140"/>
<dbReference type="EMBL" id="GL883101">
    <property type="protein sequence ID" value="EGG08344.1"/>
    <property type="molecule type" value="Genomic_DNA"/>
</dbReference>
<dbReference type="InParanoid" id="F4RGR8"/>
<gene>
    <name evidence="1" type="ORF">MELLADRAFT_105140</name>
</gene>
<dbReference type="Proteomes" id="UP000001072">
    <property type="component" value="Unassembled WGS sequence"/>
</dbReference>
<evidence type="ECO:0000313" key="2">
    <source>
        <dbReference type="Proteomes" id="UP000001072"/>
    </source>
</evidence>
<name>F4RGR8_MELLP</name>
<keyword evidence="2" id="KW-1185">Reference proteome</keyword>
<accession>F4RGR8</accession>
<dbReference type="GeneID" id="18922509"/>
<dbReference type="RefSeq" id="XP_007408542.1">
    <property type="nucleotide sequence ID" value="XM_007408480.1"/>
</dbReference>
<proteinExistence type="predicted"/>
<reference evidence="2" key="1">
    <citation type="journal article" date="2011" name="Proc. Natl. Acad. Sci. U.S.A.">
        <title>Obligate biotrophy features unraveled by the genomic analysis of rust fungi.</title>
        <authorList>
            <person name="Duplessis S."/>
            <person name="Cuomo C.A."/>
            <person name="Lin Y.-C."/>
            <person name="Aerts A."/>
            <person name="Tisserant E."/>
            <person name="Veneault-Fourrey C."/>
            <person name="Joly D.L."/>
            <person name="Hacquard S."/>
            <person name="Amselem J."/>
            <person name="Cantarel B.L."/>
            <person name="Chiu R."/>
            <person name="Coutinho P.M."/>
            <person name="Feau N."/>
            <person name="Field M."/>
            <person name="Frey P."/>
            <person name="Gelhaye E."/>
            <person name="Goldberg J."/>
            <person name="Grabherr M.G."/>
            <person name="Kodira C.D."/>
            <person name="Kohler A."/>
            <person name="Kuees U."/>
            <person name="Lindquist E.A."/>
            <person name="Lucas S.M."/>
            <person name="Mago R."/>
            <person name="Mauceli E."/>
            <person name="Morin E."/>
            <person name="Murat C."/>
            <person name="Pangilinan J.L."/>
            <person name="Park R."/>
            <person name="Pearson M."/>
            <person name="Quesneville H."/>
            <person name="Rouhier N."/>
            <person name="Sakthikumar S."/>
            <person name="Salamov A.A."/>
            <person name="Schmutz J."/>
            <person name="Selles B."/>
            <person name="Shapiro H."/>
            <person name="Tanguay P."/>
            <person name="Tuskan G.A."/>
            <person name="Henrissat B."/>
            <person name="Van de Peer Y."/>
            <person name="Rouze P."/>
            <person name="Ellis J.G."/>
            <person name="Dodds P.N."/>
            <person name="Schein J.E."/>
            <person name="Zhong S."/>
            <person name="Hamelin R.C."/>
            <person name="Grigoriev I.V."/>
            <person name="Szabo L.J."/>
            <person name="Martin F."/>
        </authorList>
    </citation>
    <scope>NUCLEOTIDE SEQUENCE [LARGE SCALE GENOMIC DNA]</scope>
    <source>
        <strain evidence="2">98AG31 / pathotype 3-4-7</strain>
    </source>
</reference>
<dbReference type="OrthoDB" id="2504536at2759"/>
<dbReference type="HOGENOM" id="CLU_391843_0_0_1"/>
<dbReference type="KEGG" id="mlr:MELLADRAFT_105140"/>
<evidence type="ECO:0000313" key="1">
    <source>
        <dbReference type="EMBL" id="EGG08344.1"/>
    </source>
</evidence>
<sequence length="690" mass="78464">MYAYLESMNENVIYVYIYSWVWVCKTCQASSRALKIACLALKGEGVILGHTFLFQDYNSCLQIIKVDTHYLCFLLTTLMCKATAELLKATPTRIESGIVHHTQSFRSDIDEGLTADQRLVLKVPKYQDKLAQRFLKHLLSSPKFDRLYFSQNYRLAHLAQREKSSALAEDYITKALRERGLKGLEHTVRLQVWGNYANVCWKDLSGAAVTHYIETVINRLIADTHGAELVATKYAQAVSKGNYGVILDDEADDLLFLLLQLEDGIIPKFLIPYGGFTELRYQSLMKFVNAACKHYNIPPEKVPKVYRGFPHLYIEDENRHPYDYDEGFGYIPEAERVRYMEQSQELEKALKDDAGKAFRADAWDHPTFKEGLDALRNMIDKADYTAIAVLTSPAPLTHLLEENPERAKKVGVTMASPWCYSLKEDGVLYSYTYNSGINLKAMKGLLKSGADFIGVGGGTAKTRGMRTVHDYRHGSQQAGLYPDVGIKNLEKVISTRSSFRMFKIIAHAGENMTTGIWRVWDQEFSELWKFLGIEEIKRPGLKKLRQRSGAILALIEKEEVMRRRGKVARKIAEGFLSVPESGVQSEGREKAPQAASWGLDKVLTLWKIWYLWGNVVQWQAASADLHAIITSRLSYVEDILGAIRYKSEAWNDQFDTKEKPYSTEGRLDKLKSEPRPMLCPRMLGYSSRGA</sequence>